<dbReference type="GO" id="GO:0016485">
    <property type="term" value="P:protein processing"/>
    <property type="evidence" value="ECO:0000318"/>
    <property type="project" value="GO_Central"/>
</dbReference>
<sequence>MWSPLFILFFLHFANATTEDIDPLTVTFPYLLIMANLIDFVNASINPCDNFYRRLCPKDFPAKSWIWLKSYSPKLTHSVQLKTQIAAMINIKNFLSPKQEDHTIQRINAAAAMDETNYTDERAIVRSIYRLSPNSLAALVVSAISHGHLRFLPNALKRNRTAAIASIATSIKHFMNGNYKLLSTMVFDKFEDVILVDRATRVNGIEYEAARMKIENIIKNVIEEYLLRIRSATWSSKEDRFGYTGGHILTTYVTDVSCAISFANQYSIPENDKEFVIELYHGLLIQQYELHVDLMFEFSHMPSLRVFLSKYAAYSEVTAKAHFPQMRLSHALEPYAATISEHIDLNRISVASIVINQVFSMHASLTAHTSTLIVFTGYVFAHEMYHQIQLAFTGKKNPTLLKKACASSFTVSEDAADVYGVQIAFAVAQKMLGNDIDMFYQTIGASVCTTDKLAQWLYKIVVNGVEQPDVHNGRMYRVNGLLGQLPDFKAIRTFGCYDDDRMVFLE</sequence>
<evidence type="ECO:0000313" key="1">
    <source>
        <dbReference type="EnsemblMetazoa" id="PPA37009.1"/>
    </source>
</evidence>
<dbReference type="Proteomes" id="UP000005239">
    <property type="component" value="Unassembled WGS sequence"/>
</dbReference>
<accession>A0A2A6BGH9</accession>
<reference evidence="1" key="2">
    <citation type="submission" date="2022-06" db="UniProtKB">
        <authorList>
            <consortium name="EnsemblMetazoa"/>
        </authorList>
    </citation>
    <scope>IDENTIFICATION</scope>
    <source>
        <strain evidence="1">PS312</strain>
    </source>
</reference>
<dbReference type="InterPro" id="IPR018497">
    <property type="entry name" value="Peptidase_M13_C"/>
</dbReference>
<accession>A0A8R1URJ9</accession>
<dbReference type="AlphaFoldDB" id="A0A2A6BGH9"/>
<evidence type="ECO:0000313" key="2">
    <source>
        <dbReference type="Proteomes" id="UP000005239"/>
    </source>
</evidence>
<name>A0A2A6BGH9_PRIPA</name>
<gene>
    <name evidence="1" type="primary">WBGene00275378</name>
</gene>
<dbReference type="InterPro" id="IPR024079">
    <property type="entry name" value="MetalloPept_cat_dom_sf"/>
</dbReference>
<dbReference type="EnsemblMetazoa" id="PPA37009.1">
    <property type="protein sequence ID" value="PPA37009.1"/>
    <property type="gene ID" value="WBGene00275378"/>
</dbReference>
<organism evidence="1 2">
    <name type="scientific">Pristionchus pacificus</name>
    <name type="common">Parasitic nematode worm</name>
    <dbReference type="NCBI Taxonomy" id="54126"/>
    <lineage>
        <taxon>Eukaryota</taxon>
        <taxon>Metazoa</taxon>
        <taxon>Ecdysozoa</taxon>
        <taxon>Nematoda</taxon>
        <taxon>Chromadorea</taxon>
        <taxon>Rhabditida</taxon>
        <taxon>Rhabditina</taxon>
        <taxon>Diplogasteromorpha</taxon>
        <taxon>Diplogasteroidea</taxon>
        <taxon>Neodiplogasteridae</taxon>
        <taxon>Pristionchus</taxon>
    </lineage>
</organism>
<reference evidence="2" key="1">
    <citation type="journal article" date="2008" name="Nat. Genet.">
        <title>The Pristionchus pacificus genome provides a unique perspective on nematode lifestyle and parasitism.</title>
        <authorList>
            <person name="Dieterich C."/>
            <person name="Clifton S.W."/>
            <person name="Schuster L.N."/>
            <person name="Chinwalla A."/>
            <person name="Delehaunty K."/>
            <person name="Dinkelacker I."/>
            <person name="Fulton L."/>
            <person name="Fulton R."/>
            <person name="Godfrey J."/>
            <person name="Minx P."/>
            <person name="Mitreva M."/>
            <person name="Roeseler W."/>
            <person name="Tian H."/>
            <person name="Witte H."/>
            <person name="Yang S.P."/>
            <person name="Wilson R.K."/>
            <person name="Sommer R.J."/>
        </authorList>
    </citation>
    <scope>NUCLEOTIDE SEQUENCE [LARGE SCALE GENOMIC DNA]</scope>
    <source>
        <strain evidence="2">PS312</strain>
    </source>
</reference>
<dbReference type="GO" id="GO:0005886">
    <property type="term" value="C:plasma membrane"/>
    <property type="evidence" value="ECO:0000318"/>
    <property type="project" value="GO_Central"/>
</dbReference>
<protein>
    <submittedName>
        <fullName evidence="1">Peptidase</fullName>
    </submittedName>
</protein>
<dbReference type="InterPro" id="IPR000718">
    <property type="entry name" value="Peptidase_M13"/>
</dbReference>
<proteinExistence type="predicted"/>
<dbReference type="PANTHER" id="PTHR11733:SF208">
    <property type="entry name" value="PEPTIDASE M13 C-TERMINAL DOMAIN-CONTAINING PROTEIN"/>
    <property type="match status" value="1"/>
</dbReference>
<dbReference type="Pfam" id="PF01431">
    <property type="entry name" value="Peptidase_M13"/>
    <property type="match status" value="1"/>
</dbReference>
<dbReference type="SUPFAM" id="SSF55486">
    <property type="entry name" value="Metalloproteases ('zincins'), catalytic domain"/>
    <property type="match status" value="1"/>
</dbReference>
<keyword evidence="2" id="KW-1185">Reference proteome</keyword>
<dbReference type="Gene3D" id="3.40.390.10">
    <property type="entry name" value="Collagenase (Catalytic Domain)"/>
    <property type="match status" value="1"/>
</dbReference>
<dbReference type="PANTHER" id="PTHR11733">
    <property type="entry name" value="ZINC METALLOPROTEASE FAMILY M13 NEPRILYSIN-RELATED"/>
    <property type="match status" value="1"/>
</dbReference>
<dbReference type="GO" id="GO:0004222">
    <property type="term" value="F:metalloendopeptidase activity"/>
    <property type="evidence" value="ECO:0000318"/>
    <property type="project" value="GO_Central"/>
</dbReference>